<dbReference type="Proteomes" id="UP000249304">
    <property type="component" value="Unassembled WGS sequence"/>
</dbReference>
<protein>
    <submittedName>
        <fullName evidence="1">Uncharacterized protein</fullName>
    </submittedName>
</protein>
<keyword evidence="2" id="KW-1185">Reference proteome</keyword>
<reference evidence="1 2" key="1">
    <citation type="submission" date="2018-01" db="EMBL/GenBank/DDBJ databases">
        <title>Draft genome sequence of Nonomuraea sp. KC333.</title>
        <authorList>
            <person name="Sahin N."/>
            <person name="Saygin H."/>
            <person name="Ay H."/>
        </authorList>
    </citation>
    <scope>NUCLEOTIDE SEQUENCE [LARGE SCALE GENOMIC DNA]</scope>
    <source>
        <strain evidence="1 2">KC333</strain>
    </source>
</reference>
<name>A0A2W2EWS5_9ACTN</name>
<organism evidence="1 2">
    <name type="scientific">Nonomuraea aridisoli</name>
    <dbReference type="NCBI Taxonomy" id="2070368"/>
    <lineage>
        <taxon>Bacteria</taxon>
        <taxon>Bacillati</taxon>
        <taxon>Actinomycetota</taxon>
        <taxon>Actinomycetes</taxon>
        <taxon>Streptosporangiales</taxon>
        <taxon>Streptosporangiaceae</taxon>
        <taxon>Nonomuraea</taxon>
    </lineage>
</organism>
<accession>A0A2W2EWS5</accession>
<evidence type="ECO:0000313" key="1">
    <source>
        <dbReference type="EMBL" id="PZG16908.1"/>
    </source>
</evidence>
<sequence>MTMTKQSVGGFIGNPEEAFSRAATGECCGAPAAAASTTADAGDVETTGCCGSPTAAVEAAEAGCCGQAAANTQATSNSSIGCCG</sequence>
<proteinExistence type="predicted"/>
<evidence type="ECO:0000313" key="2">
    <source>
        <dbReference type="Proteomes" id="UP000249304"/>
    </source>
</evidence>
<gene>
    <name evidence="1" type="ORF">C1J01_19620</name>
</gene>
<dbReference type="EMBL" id="POUD01000076">
    <property type="protein sequence ID" value="PZG16908.1"/>
    <property type="molecule type" value="Genomic_DNA"/>
</dbReference>
<comment type="caution">
    <text evidence="1">The sequence shown here is derived from an EMBL/GenBank/DDBJ whole genome shotgun (WGS) entry which is preliminary data.</text>
</comment>
<dbReference type="AlphaFoldDB" id="A0A2W2EWS5"/>